<dbReference type="Proteomes" id="UP000245048">
    <property type="component" value="Unassembled WGS sequence"/>
</dbReference>
<dbReference type="FunFam" id="3.30.565.10:FF:000042">
    <property type="entry name" value="Two-component sensor histidine kinase KdpD"/>
    <property type="match status" value="1"/>
</dbReference>
<dbReference type="PANTHER" id="PTHR43065">
    <property type="entry name" value="SENSOR HISTIDINE KINASE"/>
    <property type="match status" value="1"/>
</dbReference>
<keyword evidence="4" id="KW-0808">Transferase</keyword>
<dbReference type="PROSITE" id="PS50112">
    <property type="entry name" value="PAS"/>
    <property type="match status" value="2"/>
</dbReference>
<dbReference type="GO" id="GO:0006355">
    <property type="term" value="P:regulation of DNA-templated transcription"/>
    <property type="evidence" value="ECO:0007669"/>
    <property type="project" value="InterPro"/>
</dbReference>
<keyword evidence="7" id="KW-0067">ATP-binding</keyword>
<name>A0A2U1UZD1_9PROT</name>
<evidence type="ECO:0000256" key="9">
    <source>
        <dbReference type="ARBA" id="ARBA00059827"/>
    </source>
</evidence>
<dbReference type="EMBL" id="PDOA01000020">
    <property type="protein sequence ID" value="PWC27013.1"/>
    <property type="molecule type" value="Genomic_DNA"/>
</dbReference>
<reference evidence="15" key="1">
    <citation type="submission" date="2017-10" db="EMBL/GenBank/DDBJ databases">
        <authorList>
            <person name="Toshchakov S.V."/>
            <person name="Goeva M.A."/>
        </authorList>
    </citation>
    <scope>NUCLEOTIDE SEQUENCE [LARGE SCALE GENOMIC DNA]</scope>
    <source>
        <strain evidence="15">JR1/69-1-13</strain>
    </source>
</reference>
<dbReference type="InterPro" id="IPR003018">
    <property type="entry name" value="GAF"/>
</dbReference>
<dbReference type="Pfam" id="PF13426">
    <property type="entry name" value="PAS_9"/>
    <property type="match status" value="1"/>
</dbReference>
<evidence type="ECO:0000256" key="1">
    <source>
        <dbReference type="ARBA" id="ARBA00000085"/>
    </source>
</evidence>
<feature type="domain" description="PAC" evidence="13">
    <location>
        <begin position="621"/>
        <end position="680"/>
    </location>
</feature>
<feature type="domain" description="Histidine kinase" evidence="11">
    <location>
        <begin position="700"/>
        <end position="919"/>
    </location>
</feature>
<dbReference type="Pfam" id="PF13188">
    <property type="entry name" value="PAS_8"/>
    <property type="match status" value="1"/>
</dbReference>
<dbReference type="CDD" id="cd00082">
    <property type="entry name" value="HisKA"/>
    <property type="match status" value="1"/>
</dbReference>
<evidence type="ECO:0000256" key="6">
    <source>
        <dbReference type="ARBA" id="ARBA00022777"/>
    </source>
</evidence>
<dbReference type="Gene3D" id="3.30.450.20">
    <property type="entry name" value="PAS domain"/>
    <property type="match status" value="4"/>
</dbReference>
<dbReference type="SMART" id="SM00388">
    <property type="entry name" value="HisKA"/>
    <property type="match status" value="1"/>
</dbReference>
<dbReference type="InterPro" id="IPR013656">
    <property type="entry name" value="PAS_4"/>
</dbReference>
<feature type="domain" description="PAS" evidence="12">
    <location>
        <begin position="137"/>
        <end position="204"/>
    </location>
</feature>
<dbReference type="InterPro" id="IPR029016">
    <property type="entry name" value="GAF-like_dom_sf"/>
</dbReference>
<dbReference type="InterPro" id="IPR005467">
    <property type="entry name" value="His_kinase_dom"/>
</dbReference>
<dbReference type="NCBIfam" id="TIGR00229">
    <property type="entry name" value="sensory_box"/>
    <property type="match status" value="3"/>
</dbReference>
<evidence type="ECO:0000256" key="4">
    <source>
        <dbReference type="ARBA" id="ARBA00022679"/>
    </source>
</evidence>
<evidence type="ECO:0000259" key="12">
    <source>
        <dbReference type="PROSITE" id="PS50112"/>
    </source>
</evidence>
<evidence type="ECO:0000313" key="14">
    <source>
        <dbReference type="EMBL" id="PWC27013.1"/>
    </source>
</evidence>
<gene>
    <name evidence="14" type="ORF">CR165_20205</name>
</gene>
<proteinExistence type="predicted"/>
<dbReference type="PANTHER" id="PTHR43065:SF10">
    <property type="entry name" value="PEROXIDE STRESS-ACTIVATED HISTIDINE KINASE MAK3"/>
    <property type="match status" value="1"/>
</dbReference>
<dbReference type="PRINTS" id="PR00344">
    <property type="entry name" value="BCTRLSENSOR"/>
</dbReference>
<dbReference type="OrthoDB" id="9795133at2"/>
<dbReference type="GO" id="GO:0005524">
    <property type="term" value="F:ATP binding"/>
    <property type="evidence" value="ECO:0007669"/>
    <property type="project" value="UniProtKB-KW"/>
</dbReference>
<dbReference type="CDD" id="cd00130">
    <property type="entry name" value="PAS"/>
    <property type="match status" value="3"/>
</dbReference>
<dbReference type="Gene3D" id="1.10.287.130">
    <property type="match status" value="1"/>
</dbReference>
<evidence type="ECO:0000256" key="3">
    <source>
        <dbReference type="ARBA" id="ARBA00022553"/>
    </source>
</evidence>
<keyword evidence="6" id="KW-0418">Kinase</keyword>
<comment type="catalytic activity">
    <reaction evidence="1">
        <text>ATP + protein L-histidine = ADP + protein N-phospho-L-histidine.</text>
        <dbReference type="EC" id="2.7.13.3"/>
    </reaction>
</comment>
<dbReference type="InterPro" id="IPR003661">
    <property type="entry name" value="HisK_dim/P_dom"/>
</dbReference>
<organism evidence="14 15">
    <name type="scientific">Teichococcus aestuarii</name>
    <dbReference type="NCBI Taxonomy" id="568898"/>
    <lineage>
        <taxon>Bacteria</taxon>
        <taxon>Pseudomonadati</taxon>
        <taxon>Pseudomonadota</taxon>
        <taxon>Alphaproteobacteria</taxon>
        <taxon>Acetobacterales</taxon>
        <taxon>Roseomonadaceae</taxon>
        <taxon>Roseomonas</taxon>
    </lineage>
</organism>
<keyword evidence="3" id="KW-0597">Phosphoprotein</keyword>
<dbReference type="Gene3D" id="3.30.565.10">
    <property type="entry name" value="Histidine kinase-like ATPase, C-terminal domain"/>
    <property type="match status" value="1"/>
</dbReference>
<evidence type="ECO:0000256" key="10">
    <source>
        <dbReference type="ARBA" id="ARBA00070616"/>
    </source>
</evidence>
<evidence type="ECO:0000256" key="5">
    <source>
        <dbReference type="ARBA" id="ARBA00022741"/>
    </source>
</evidence>
<dbReference type="SUPFAM" id="SSF55781">
    <property type="entry name" value="GAF domain-like"/>
    <property type="match status" value="1"/>
</dbReference>
<evidence type="ECO:0000259" key="11">
    <source>
        <dbReference type="PROSITE" id="PS50109"/>
    </source>
</evidence>
<comment type="function">
    <text evidence="9">Putative oxygen sensor; modulates the activity of FixJ, a transcriptional activator of nitrogen fixation fixK gene. FixL probably acts as a kinase that phosphorylates FixJ.</text>
</comment>
<dbReference type="InterPro" id="IPR036890">
    <property type="entry name" value="HATPase_C_sf"/>
</dbReference>
<dbReference type="SUPFAM" id="SSF47384">
    <property type="entry name" value="Homodimeric domain of signal transducing histidine kinase"/>
    <property type="match status" value="1"/>
</dbReference>
<dbReference type="SUPFAM" id="SSF55874">
    <property type="entry name" value="ATPase domain of HSP90 chaperone/DNA topoisomerase II/histidine kinase"/>
    <property type="match status" value="1"/>
</dbReference>
<dbReference type="SMART" id="SM00091">
    <property type="entry name" value="PAS"/>
    <property type="match status" value="4"/>
</dbReference>
<dbReference type="InterPro" id="IPR035965">
    <property type="entry name" value="PAS-like_dom_sf"/>
</dbReference>
<protein>
    <recommendedName>
        <fullName evidence="10">Sensor protein FixL</fullName>
        <ecNumber evidence="2">2.7.13.3</ecNumber>
    </recommendedName>
</protein>
<evidence type="ECO:0000256" key="8">
    <source>
        <dbReference type="ARBA" id="ARBA00023012"/>
    </source>
</evidence>
<evidence type="ECO:0000256" key="7">
    <source>
        <dbReference type="ARBA" id="ARBA00022840"/>
    </source>
</evidence>
<dbReference type="InterPro" id="IPR000014">
    <property type="entry name" value="PAS"/>
</dbReference>
<evidence type="ECO:0000259" key="13">
    <source>
        <dbReference type="PROSITE" id="PS50113"/>
    </source>
</evidence>
<dbReference type="SMART" id="SM00387">
    <property type="entry name" value="HATPase_c"/>
    <property type="match status" value="1"/>
</dbReference>
<dbReference type="PROSITE" id="PS50109">
    <property type="entry name" value="HIS_KIN"/>
    <property type="match status" value="1"/>
</dbReference>
<dbReference type="Pfam" id="PF08448">
    <property type="entry name" value="PAS_4"/>
    <property type="match status" value="1"/>
</dbReference>
<dbReference type="Pfam" id="PF02518">
    <property type="entry name" value="HATPase_c"/>
    <property type="match status" value="1"/>
</dbReference>
<accession>A0A2U1UZD1</accession>
<evidence type="ECO:0000256" key="2">
    <source>
        <dbReference type="ARBA" id="ARBA00012438"/>
    </source>
</evidence>
<dbReference type="InterPro" id="IPR036097">
    <property type="entry name" value="HisK_dim/P_sf"/>
</dbReference>
<dbReference type="Pfam" id="PF00989">
    <property type="entry name" value="PAS"/>
    <property type="match status" value="1"/>
</dbReference>
<dbReference type="InterPro" id="IPR003594">
    <property type="entry name" value="HATPase_dom"/>
</dbReference>
<feature type="domain" description="PAS" evidence="12">
    <location>
        <begin position="553"/>
        <end position="623"/>
    </location>
</feature>
<dbReference type="InterPro" id="IPR004358">
    <property type="entry name" value="Sig_transdc_His_kin-like_C"/>
</dbReference>
<dbReference type="Gene3D" id="6.10.250.2580">
    <property type="match status" value="1"/>
</dbReference>
<dbReference type="InterPro" id="IPR013767">
    <property type="entry name" value="PAS_fold"/>
</dbReference>
<dbReference type="Gene3D" id="3.30.450.40">
    <property type="match status" value="1"/>
</dbReference>
<dbReference type="SMART" id="SM00065">
    <property type="entry name" value="GAF"/>
    <property type="match status" value="1"/>
</dbReference>
<evidence type="ECO:0000313" key="15">
    <source>
        <dbReference type="Proteomes" id="UP000245048"/>
    </source>
</evidence>
<dbReference type="RefSeq" id="WP_109518758.1">
    <property type="nucleotide sequence ID" value="NZ_PDOA01000020.1"/>
</dbReference>
<dbReference type="PROSITE" id="PS50113">
    <property type="entry name" value="PAC"/>
    <property type="match status" value="1"/>
</dbReference>
<keyword evidence="8" id="KW-0902">Two-component regulatory system</keyword>
<dbReference type="GO" id="GO:0042802">
    <property type="term" value="F:identical protein binding"/>
    <property type="evidence" value="ECO:0007669"/>
    <property type="project" value="UniProtKB-ARBA"/>
</dbReference>
<dbReference type="GO" id="GO:0000155">
    <property type="term" value="F:phosphorelay sensor kinase activity"/>
    <property type="evidence" value="ECO:0007669"/>
    <property type="project" value="InterPro"/>
</dbReference>
<dbReference type="Pfam" id="PF01590">
    <property type="entry name" value="GAF"/>
    <property type="match status" value="1"/>
</dbReference>
<dbReference type="FunFam" id="3.30.450.20:FF:000060">
    <property type="entry name" value="Sensor protein FixL"/>
    <property type="match status" value="1"/>
</dbReference>
<dbReference type="Pfam" id="PF00512">
    <property type="entry name" value="HisKA"/>
    <property type="match status" value="1"/>
</dbReference>
<keyword evidence="15" id="KW-1185">Reference proteome</keyword>
<keyword evidence="5" id="KW-0547">Nucleotide-binding</keyword>
<comment type="caution">
    <text evidence="14">The sequence shown here is derived from an EMBL/GenBank/DDBJ whole genome shotgun (WGS) entry which is preliminary data.</text>
</comment>
<dbReference type="InterPro" id="IPR000700">
    <property type="entry name" value="PAS-assoc_C"/>
</dbReference>
<dbReference type="AlphaFoldDB" id="A0A2U1UZD1"/>
<sequence length="931" mass="101924">MPNHLLQRKAEIALGESEERYRTLSDATREGVAIHHLGRIVDANAAFWRMFGYAALQEVIGRETLDFVAPEFREDALRSASCGNGRPHRGRGLRADGSTFSAEFQGSPVAYRRQRMQVLIVRDCTAEEKARQSLRESERNLRLTLETLDLGAFMSRTPEGVVTYWSAGCERIFGWRASEAVGYPLHELLRTVFPVPVSQIQQALLASGEWSGELVQHTRSGEARSIAVRKTLRRGSDGVPLVVMESVVDVTPQRRAETALRERSRRLALLSEAAANLLGAGDPEQVLRGLFATLSADLGVDAVFSYLPEAQAWRLAAGIGPDPGQVAAFSLLPSGPAICDAVARSRAPVHWTAQPDPAAPQEQAAAPPRIQAYVCFPLLAGEDVLGALAFASHARERFQEEDVAFLATIAQHVAVVRRRLRADEELRKAERRSRALLEAAPVSIALLEPGSLRVLRANQRACLELGYSMAEFTTLRIADLEMAGTAGHSLAIAATQLGAKGDEIRTRFRNRAGDRLDMLVRVEPVEIDGENLVYASWTNVTELSRIRWALEESEGQLRSILATVPDAMVVIDESGRIVSFSATAEHLFGWQAVEVLGQEVSVLMPEPDRSRHAGYLSHYLRTGERRIIGIGRRVHGQRRDGSVFPMELTVGEVRTKEGHLFTGFLRDLSQDEASQRRLNDLQTELLHVSRLSVAGEMASALAHELNQPLTAIASSTRAALRLLEASPGHAVLPPRVLEALQRAASQSLRAGQIVQRLRDFVMKGEVEREPVLLPDIIGEARELALLGVAHHGVEISIQLDQDLPPVLVDRVQIQQVVLNLIRNAVEAMSEAGGQPCRLTINATRRGAGMLEVAVRDTGPGLSPAVEARLFEPFVTTKRGGMGVGLSICRSIVEAHDGRLWSEPNPGGGAVFRFTLPLLVPSDARLLQEEKP</sequence>
<dbReference type="EC" id="2.7.13.3" evidence="2"/>
<dbReference type="SUPFAM" id="SSF55785">
    <property type="entry name" value="PYP-like sensor domain (PAS domain)"/>
    <property type="match status" value="4"/>
</dbReference>